<evidence type="ECO:0000259" key="2">
    <source>
        <dbReference type="PROSITE" id="PS50800"/>
    </source>
</evidence>
<dbReference type="SMART" id="SM00513">
    <property type="entry name" value="SAP"/>
    <property type="match status" value="1"/>
</dbReference>
<feature type="domain" description="SAP" evidence="2">
    <location>
        <begin position="4"/>
        <end position="38"/>
    </location>
</feature>
<keyword evidence="4" id="KW-1185">Reference proteome</keyword>
<dbReference type="CDD" id="cd12432">
    <property type="entry name" value="RRM_ACINU"/>
    <property type="match status" value="1"/>
</dbReference>
<protein>
    <recommendedName>
        <fullName evidence="2">SAP domain-containing protein</fullName>
    </recommendedName>
</protein>
<dbReference type="PANTHER" id="PTHR47031:SF3">
    <property type="entry name" value="SAP DOMAIN-CONTAINING PROTEIN"/>
    <property type="match status" value="1"/>
</dbReference>
<dbReference type="EMBL" id="JASWJB010000585">
    <property type="protein sequence ID" value="KAK2589670.1"/>
    <property type="molecule type" value="Genomic_DNA"/>
</dbReference>
<sequence length="598" mass="65377">MSDWAKLKVVDLKAELKRRGLPQGGLKLELIARLDEHDAAEPEEPARPQVEDARDVQDGEEDVSHPVNGDTHREQSIKDPGTVGESIKELPVEEPVSEAAPEPTPETQPQPEPTVPSSTQPEPEPEPQLAPVPEIVNDAPPQRLEADSEARPEHEPQPKPEAQPELSPVLAPEPDPQPALELDPKQKLSVPDSQPMDQIHEPPSTTTIAPIESPLEAQKRKRRSASPPPQEQDPARKRPRPDDSFLAKGLTRPDASPPGKNQGIDYDRHVEPSIHPATSALCINNLMRPLRPAELRAHIVNLATPPDSTSLSDEIVTKFHLDFIRTHAFVGLNSISAASRVRQLLHGRVWPNESTRKALNIDFIPPEKIDSWIDMEDAGGGRRPGSRWEVVYTPSPDGSTVEANLVSTSLASSSNRPPPAAASKFPSMDADSVNSAPLGPRGYFLNDAPPTGPRGGPTRSRGYPSTLTPPIGDGRYTRSRPSISYTVVSKDLADRRIRNMRYFYTHDINREMGREFNRYSFEDGDSFVDRGREVFEGIRPPHRERGGGGRGGGGAYGGGVGRSRGGRRGGGGGGGAFRPRSDRYIPGGGRDDDDRRRF</sequence>
<dbReference type="SUPFAM" id="SSF68906">
    <property type="entry name" value="SAP domain"/>
    <property type="match status" value="1"/>
</dbReference>
<organism evidence="3 4">
    <name type="scientific">Conoideocrella luteorostrata</name>
    <dbReference type="NCBI Taxonomy" id="1105319"/>
    <lineage>
        <taxon>Eukaryota</taxon>
        <taxon>Fungi</taxon>
        <taxon>Dikarya</taxon>
        <taxon>Ascomycota</taxon>
        <taxon>Pezizomycotina</taxon>
        <taxon>Sordariomycetes</taxon>
        <taxon>Hypocreomycetidae</taxon>
        <taxon>Hypocreales</taxon>
        <taxon>Clavicipitaceae</taxon>
        <taxon>Conoideocrella</taxon>
    </lineage>
</organism>
<dbReference type="Proteomes" id="UP001251528">
    <property type="component" value="Unassembled WGS sequence"/>
</dbReference>
<comment type="caution">
    <text evidence="3">The sequence shown here is derived from an EMBL/GenBank/DDBJ whole genome shotgun (WGS) entry which is preliminary data.</text>
</comment>
<feature type="region of interest" description="Disordered" evidence="1">
    <location>
        <begin position="409"/>
        <end position="432"/>
    </location>
</feature>
<proteinExistence type="predicted"/>
<dbReference type="Pfam" id="PF02037">
    <property type="entry name" value="SAP"/>
    <property type="match status" value="1"/>
</dbReference>
<evidence type="ECO:0000313" key="3">
    <source>
        <dbReference type="EMBL" id="KAK2589670.1"/>
    </source>
</evidence>
<dbReference type="Gene3D" id="1.10.720.30">
    <property type="entry name" value="SAP domain"/>
    <property type="match status" value="1"/>
</dbReference>
<dbReference type="PROSITE" id="PS50800">
    <property type="entry name" value="SAP"/>
    <property type="match status" value="1"/>
</dbReference>
<feature type="compositionally biased region" description="Gly residues" evidence="1">
    <location>
        <begin position="548"/>
        <end position="576"/>
    </location>
</feature>
<feature type="compositionally biased region" description="Basic and acidic residues" evidence="1">
    <location>
        <begin position="144"/>
        <end position="158"/>
    </location>
</feature>
<feature type="compositionally biased region" description="Basic and acidic residues" evidence="1">
    <location>
        <begin position="233"/>
        <end position="245"/>
    </location>
</feature>
<feature type="compositionally biased region" description="Pro residues" evidence="1">
    <location>
        <begin position="102"/>
        <end position="114"/>
    </location>
</feature>
<evidence type="ECO:0000256" key="1">
    <source>
        <dbReference type="SAM" id="MobiDB-lite"/>
    </source>
</evidence>
<feature type="region of interest" description="Disordered" evidence="1">
    <location>
        <begin position="538"/>
        <end position="598"/>
    </location>
</feature>
<dbReference type="AlphaFoldDB" id="A0AAJ0CAT2"/>
<dbReference type="InterPro" id="IPR003034">
    <property type="entry name" value="SAP_dom"/>
</dbReference>
<feature type="compositionally biased region" description="Low complexity" evidence="1">
    <location>
        <begin position="456"/>
        <end position="465"/>
    </location>
</feature>
<evidence type="ECO:0000313" key="4">
    <source>
        <dbReference type="Proteomes" id="UP001251528"/>
    </source>
</evidence>
<dbReference type="InterPro" id="IPR036361">
    <property type="entry name" value="SAP_dom_sf"/>
</dbReference>
<dbReference type="PANTHER" id="PTHR47031">
    <property type="entry name" value="SAP DNA-BINDING DOMAIN-CONTAINING PROTEIN"/>
    <property type="match status" value="1"/>
</dbReference>
<feature type="compositionally biased region" description="Basic and acidic residues" evidence="1">
    <location>
        <begin position="538"/>
        <end position="547"/>
    </location>
</feature>
<feature type="compositionally biased region" description="Basic and acidic residues" evidence="1">
    <location>
        <begin position="579"/>
        <end position="598"/>
    </location>
</feature>
<dbReference type="InterPro" id="IPR034257">
    <property type="entry name" value="Acinus_RRM"/>
</dbReference>
<name>A0AAJ0CAT2_9HYPO</name>
<reference evidence="3" key="1">
    <citation type="submission" date="2023-06" db="EMBL/GenBank/DDBJ databases">
        <title>Conoideocrella luteorostrata (Hypocreales: Clavicipitaceae), a potential biocontrol fungus for elongate hemlock scale in United States Christmas tree production areas.</title>
        <authorList>
            <person name="Barrett H."/>
            <person name="Lovett B."/>
            <person name="Macias A.M."/>
            <person name="Stajich J.E."/>
            <person name="Kasson M.T."/>
        </authorList>
    </citation>
    <scope>NUCLEOTIDE SEQUENCE</scope>
    <source>
        <strain evidence="3">ARSEF 14590</strain>
    </source>
</reference>
<feature type="compositionally biased region" description="Basic and acidic residues" evidence="1">
    <location>
        <begin position="36"/>
        <end position="57"/>
    </location>
</feature>
<feature type="region of interest" description="Disordered" evidence="1">
    <location>
        <begin position="445"/>
        <end position="478"/>
    </location>
</feature>
<feature type="compositionally biased region" description="Low complexity" evidence="1">
    <location>
        <begin position="115"/>
        <end position="134"/>
    </location>
</feature>
<feature type="region of interest" description="Disordered" evidence="1">
    <location>
        <begin position="36"/>
        <end position="267"/>
    </location>
</feature>
<gene>
    <name evidence="3" type="ORF">QQS21_012656</name>
</gene>
<accession>A0AAJ0CAT2</accession>